<keyword evidence="3" id="KW-1185">Reference proteome</keyword>
<evidence type="ECO:0000313" key="2">
    <source>
        <dbReference type="EMBL" id="PKI37484.1"/>
    </source>
</evidence>
<dbReference type="AlphaFoldDB" id="A0A2I0I0I7"/>
<evidence type="ECO:0000313" key="3">
    <source>
        <dbReference type="Proteomes" id="UP000233551"/>
    </source>
</evidence>
<protein>
    <submittedName>
        <fullName evidence="2">Uncharacterized protein</fullName>
    </submittedName>
</protein>
<sequence>MGAREGVRRDVRRAGASGAQTRAAEGAWGRPGMGGRKSRGSVPESSDSVERLEGCSGAKDARSARMGAREDVRRKVRRAGVRGSEQLRVHYSPESTSFTRNEEINLK</sequence>
<dbReference type="EMBL" id="PGOL01004382">
    <property type="protein sequence ID" value="PKI37484.1"/>
    <property type="molecule type" value="Genomic_DNA"/>
</dbReference>
<reference evidence="2 3" key="1">
    <citation type="submission" date="2017-11" db="EMBL/GenBank/DDBJ databases">
        <title>De-novo sequencing of pomegranate (Punica granatum L.) genome.</title>
        <authorList>
            <person name="Akparov Z."/>
            <person name="Amiraslanov A."/>
            <person name="Hajiyeva S."/>
            <person name="Abbasov M."/>
            <person name="Kaur K."/>
            <person name="Hamwieh A."/>
            <person name="Solovyev V."/>
            <person name="Salamov A."/>
            <person name="Braich B."/>
            <person name="Kosarev P."/>
            <person name="Mahmoud A."/>
            <person name="Hajiyev E."/>
            <person name="Babayeva S."/>
            <person name="Izzatullayeva V."/>
            <person name="Mammadov A."/>
            <person name="Mammadov A."/>
            <person name="Sharifova S."/>
            <person name="Ojaghi J."/>
            <person name="Eynullazada K."/>
            <person name="Bayramov B."/>
            <person name="Abdulazimova A."/>
            <person name="Shahmuradov I."/>
        </authorList>
    </citation>
    <scope>NUCLEOTIDE SEQUENCE [LARGE SCALE GENOMIC DNA]</scope>
    <source>
        <strain evidence="3">cv. AG2017</strain>
        <tissue evidence="2">Leaf</tissue>
    </source>
</reference>
<feature type="compositionally biased region" description="Basic and acidic residues" evidence="1">
    <location>
        <begin position="1"/>
        <end position="13"/>
    </location>
</feature>
<gene>
    <name evidence="2" type="ORF">CRG98_042146</name>
</gene>
<evidence type="ECO:0000256" key="1">
    <source>
        <dbReference type="SAM" id="MobiDB-lite"/>
    </source>
</evidence>
<name>A0A2I0I0I7_PUNGR</name>
<accession>A0A2I0I0I7</accession>
<comment type="caution">
    <text evidence="2">The sequence shown here is derived from an EMBL/GenBank/DDBJ whole genome shotgun (WGS) entry which is preliminary data.</text>
</comment>
<feature type="region of interest" description="Disordered" evidence="1">
    <location>
        <begin position="1"/>
        <end position="107"/>
    </location>
</feature>
<proteinExistence type="predicted"/>
<organism evidence="2 3">
    <name type="scientific">Punica granatum</name>
    <name type="common">Pomegranate</name>
    <dbReference type="NCBI Taxonomy" id="22663"/>
    <lineage>
        <taxon>Eukaryota</taxon>
        <taxon>Viridiplantae</taxon>
        <taxon>Streptophyta</taxon>
        <taxon>Embryophyta</taxon>
        <taxon>Tracheophyta</taxon>
        <taxon>Spermatophyta</taxon>
        <taxon>Magnoliopsida</taxon>
        <taxon>eudicotyledons</taxon>
        <taxon>Gunneridae</taxon>
        <taxon>Pentapetalae</taxon>
        <taxon>rosids</taxon>
        <taxon>malvids</taxon>
        <taxon>Myrtales</taxon>
        <taxon>Lythraceae</taxon>
        <taxon>Punica</taxon>
    </lineage>
</organism>
<dbReference type="Proteomes" id="UP000233551">
    <property type="component" value="Unassembled WGS sequence"/>
</dbReference>
<feature type="compositionally biased region" description="Basic and acidic residues" evidence="1">
    <location>
        <begin position="48"/>
        <end position="73"/>
    </location>
</feature>